<organism evidence="1 2">
    <name type="scientific">Dillenia turbinata</name>
    <dbReference type="NCBI Taxonomy" id="194707"/>
    <lineage>
        <taxon>Eukaryota</taxon>
        <taxon>Viridiplantae</taxon>
        <taxon>Streptophyta</taxon>
        <taxon>Embryophyta</taxon>
        <taxon>Tracheophyta</taxon>
        <taxon>Spermatophyta</taxon>
        <taxon>Magnoliopsida</taxon>
        <taxon>eudicotyledons</taxon>
        <taxon>Gunneridae</taxon>
        <taxon>Pentapetalae</taxon>
        <taxon>Dilleniales</taxon>
        <taxon>Dilleniaceae</taxon>
        <taxon>Dillenia</taxon>
    </lineage>
</organism>
<gene>
    <name evidence="1" type="ORF">RJ641_011279</name>
</gene>
<sequence>TSRARDHGSQSSTKSLVLATSLLSLPHEHLTYTTFNVLALSKLRRFSEADSELSSLDDLNSSIYLYETYPQHYPNRTGSFLPFSFRLLHADFPSKLDFVRTKLDEKMNQKLANSVNEWREIFVMNCLITDHLTHEEFSVTLKLITELIKRDPDNVILLSKLGYIQMQLGDLNGSNGTFDLAEGRCTLE</sequence>
<feature type="non-terminal residue" evidence="1">
    <location>
        <position position="1"/>
    </location>
</feature>
<proteinExistence type="predicted"/>
<dbReference type="EMBL" id="JBAMMX010000018">
    <property type="protein sequence ID" value="KAK6922975.1"/>
    <property type="molecule type" value="Genomic_DNA"/>
</dbReference>
<protein>
    <submittedName>
        <fullName evidence="1">Uncharacterized protein</fullName>
    </submittedName>
</protein>
<keyword evidence="2" id="KW-1185">Reference proteome</keyword>
<reference evidence="1 2" key="1">
    <citation type="submission" date="2023-12" db="EMBL/GenBank/DDBJ databases">
        <title>A high-quality genome assembly for Dillenia turbinata (Dilleniales).</title>
        <authorList>
            <person name="Chanderbali A."/>
        </authorList>
    </citation>
    <scope>NUCLEOTIDE SEQUENCE [LARGE SCALE GENOMIC DNA]</scope>
    <source>
        <strain evidence="1">LSX21</strain>
        <tissue evidence="1">Leaf</tissue>
    </source>
</reference>
<evidence type="ECO:0000313" key="1">
    <source>
        <dbReference type="EMBL" id="KAK6922975.1"/>
    </source>
</evidence>
<evidence type="ECO:0000313" key="2">
    <source>
        <dbReference type="Proteomes" id="UP001370490"/>
    </source>
</evidence>
<dbReference type="PANTHER" id="PTHR21581:SF6">
    <property type="entry name" value="TRAFFICKING PROTEIN PARTICLE COMPLEX SUBUNIT 12"/>
    <property type="match status" value="1"/>
</dbReference>
<dbReference type="Proteomes" id="UP001370490">
    <property type="component" value="Unassembled WGS sequence"/>
</dbReference>
<dbReference type="AlphaFoldDB" id="A0AAN8UVV6"/>
<comment type="caution">
    <text evidence="1">The sequence shown here is derived from an EMBL/GenBank/DDBJ whole genome shotgun (WGS) entry which is preliminary data.</text>
</comment>
<accession>A0AAN8UVV6</accession>
<dbReference type="PANTHER" id="PTHR21581">
    <property type="entry name" value="D-ALANYL-D-ALANINE CARBOXYPEPTIDASE"/>
    <property type="match status" value="1"/>
</dbReference>
<name>A0AAN8UVV6_9MAGN</name>